<dbReference type="PANTHER" id="PTHR42951:SF4">
    <property type="entry name" value="ACYL-COENZYME A THIOESTERASE MBLAC2"/>
    <property type="match status" value="1"/>
</dbReference>
<dbReference type="GO" id="GO:0017001">
    <property type="term" value="P:antibiotic catabolic process"/>
    <property type="evidence" value="ECO:0007669"/>
    <property type="project" value="UniProtKB-ARBA"/>
</dbReference>
<dbReference type="SMART" id="SM00849">
    <property type="entry name" value="Lactamase_B"/>
    <property type="match status" value="1"/>
</dbReference>
<keyword evidence="7" id="KW-0479">Metal-binding</keyword>
<comment type="catalytic activity">
    <reaction evidence="1">
        <text>a beta-lactam + H2O = a substituted beta-amino acid</text>
        <dbReference type="Rhea" id="RHEA:20401"/>
        <dbReference type="ChEBI" id="CHEBI:15377"/>
        <dbReference type="ChEBI" id="CHEBI:35627"/>
        <dbReference type="ChEBI" id="CHEBI:140347"/>
        <dbReference type="EC" id="3.5.2.6"/>
    </reaction>
</comment>
<dbReference type="Gene3D" id="3.60.15.10">
    <property type="entry name" value="Ribonuclease Z/Hydroxyacylglutathione hydrolase-like"/>
    <property type="match status" value="1"/>
</dbReference>
<evidence type="ECO:0000256" key="3">
    <source>
        <dbReference type="ARBA" id="ARBA00004418"/>
    </source>
</evidence>
<comment type="caution">
    <text evidence="14">The sequence shown here is derived from an EMBL/GenBank/DDBJ whole genome shotgun (WGS) entry which is preliminary data.</text>
</comment>
<dbReference type="InterPro" id="IPR050855">
    <property type="entry name" value="NDM-1-like"/>
</dbReference>
<dbReference type="OrthoDB" id="9769598at2"/>
<reference evidence="14 15" key="1">
    <citation type="submission" date="2016-12" db="EMBL/GenBank/DDBJ databases">
        <authorList>
            <person name="Song W.-J."/>
            <person name="Kurnit D.M."/>
        </authorList>
    </citation>
    <scope>NUCLEOTIDE SEQUENCE [LARGE SCALE GENOMIC DNA]</scope>
    <source>
        <strain evidence="14 15">HSG9</strain>
    </source>
</reference>
<keyword evidence="10" id="KW-0378">Hydrolase</keyword>
<evidence type="ECO:0000256" key="4">
    <source>
        <dbReference type="ARBA" id="ARBA00005250"/>
    </source>
</evidence>
<dbReference type="Proteomes" id="UP000191680">
    <property type="component" value="Unassembled WGS sequence"/>
</dbReference>
<dbReference type="PANTHER" id="PTHR42951">
    <property type="entry name" value="METALLO-BETA-LACTAMASE DOMAIN-CONTAINING"/>
    <property type="match status" value="1"/>
</dbReference>
<name>A0A1V6LPK4_9FLAO</name>
<evidence type="ECO:0000256" key="8">
    <source>
        <dbReference type="ARBA" id="ARBA00022729"/>
    </source>
</evidence>
<protein>
    <recommendedName>
        <fullName evidence="6">beta-lactamase</fullName>
        <ecNumber evidence="6">3.5.2.6</ecNumber>
    </recommendedName>
</protein>
<dbReference type="InterPro" id="IPR058199">
    <property type="entry name" value="BlaB//VIM/IMP-1"/>
</dbReference>
<evidence type="ECO:0000256" key="12">
    <source>
        <dbReference type="ARBA" id="ARBA00023251"/>
    </source>
</evidence>
<evidence type="ECO:0000313" key="15">
    <source>
        <dbReference type="Proteomes" id="UP000191680"/>
    </source>
</evidence>
<evidence type="ECO:0000313" key="14">
    <source>
        <dbReference type="EMBL" id="OQD41906.1"/>
    </source>
</evidence>
<dbReference type="InterPro" id="IPR036866">
    <property type="entry name" value="RibonucZ/Hydroxyglut_hydro"/>
</dbReference>
<evidence type="ECO:0000256" key="6">
    <source>
        <dbReference type="ARBA" id="ARBA00012865"/>
    </source>
</evidence>
<keyword evidence="11" id="KW-0862">Zinc</keyword>
<evidence type="ECO:0000259" key="13">
    <source>
        <dbReference type="SMART" id="SM00849"/>
    </source>
</evidence>
<dbReference type="RefSeq" id="WP_080319716.1">
    <property type="nucleotide sequence ID" value="NZ_MTBC01000010.1"/>
</dbReference>
<dbReference type="AlphaFoldDB" id="A0A1V6LPK4"/>
<dbReference type="SUPFAM" id="SSF56281">
    <property type="entry name" value="Metallo-hydrolase/oxidoreductase"/>
    <property type="match status" value="1"/>
</dbReference>
<dbReference type="EC" id="3.5.2.6" evidence="6"/>
<evidence type="ECO:0000256" key="10">
    <source>
        <dbReference type="ARBA" id="ARBA00022801"/>
    </source>
</evidence>
<sequence length="241" mass="26880">MKNIIYLLPILILTSCKSTKLPLKNYESETLKIQKLSNHIYRHISYLETDSYGKVSCNGMVYLNGNDALVFDTPTNNKASSELIDWIGKRKIKGVVVTHFHIDCLGGLKEFHLNEIESYASKLTIELAKKDGQELPRQSFDDKIAFVVGKKIAYAQFFGQGHTKDNVVGYVPSEKALFGGCLIKALNSGKGNLVDANTNQWSTTVERIKNKIDGIEVVIPGHGKNGGIELLDFTIQLFKEK</sequence>
<feature type="domain" description="Metallo-beta-lactamase" evidence="13">
    <location>
        <begin position="56"/>
        <end position="222"/>
    </location>
</feature>
<evidence type="ECO:0000256" key="9">
    <source>
        <dbReference type="ARBA" id="ARBA00022764"/>
    </source>
</evidence>
<gene>
    <name evidence="14" type="ORF">BUL40_13715</name>
</gene>
<proteinExistence type="inferred from homology"/>
<dbReference type="EMBL" id="MTBC01000010">
    <property type="protein sequence ID" value="OQD41906.1"/>
    <property type="molecule type" value="Genomic_DNA"/>
</dbReference>
<dbReference type="InterPro" id="IPR001279">
    <property type="entry name" value="Metallo-B-lactamas"/>
</dbReference>
<evidence type="ECO:0000256" key="2">
    <source>
        <dbReference type="ARBA" id="ARBA00001947"/>
    </source>
</evidence>
<comment type="subcellular location">
    <subcellularLocation>
        <location evidence="3">Periplasm</location>
    </subcellularLocation>
</comment>
<comment type="subunit">
    <text evidence="5">Monomer.</text>
</comment>
<keyword evidence="8" id="KW-0732">Signal</keyword>
<evidence type="ECO:0000256" key="1">
    <source>
        <dbReference type="ARBA" id="ARBA00001526"/>
    </source>
</evidence>
<dbReference type="NCBIfam" id="NF033088">
    <property type="entry name" value="bla_subclass_B1"/>
    <property type="match status" value="1"/>
</dbReference>
<comment type="similarity">
    <text evidence="4">Belongs to the metallo-beta-lactamase superfamily. Class-B beta-lactamase family.</text>
</comment>
<comment type="cofactor">
    <cofactor evidence="2">
        <name>Zn(2+)</name>
        <dbReference type="ChEBI" id="CHEBI:29105"/>
    </cofactor>
</comment>
<keyword evidence="12" id="KW-0046">Antibiotic resistance</keyword>
<evidence type="ECO:0000256" key="11">
    <source>
        <dbReference type="ARBA" id="ARBA00022833"/>
    </source>
</evidence>
<keyword evidence="15" id="KW-1185">Reference proteome</keyword>
<evidence type="ECO:0000256" key="5">
    <source>
        <dbReference type="ARBA" id="ARBA00011245"/>
    </source>
</evidence>
<keyword evidence="9" id="KW-0574">Periplasm</keyword>
<dbReference type="Pfam" id="PF00753">
    <property type="entry name" value="Lactamase_B"/>
    <property type="match status" value="1"/>
</dbReference>
<organism evidence="14 15">
    <name type="scientific">Croceivirga radicis</name>
    <dbReference type="NCBI Taxonomy" id="1929488"/>
    <lineage>
        <taxon>Bacteria</taxon>
        <taxon>Pseudomonadati</taxon>
        <taxon>Bacteroidota</taxon>
        <taxon>Flavobacteriia</taxon>
        <taxon>Flavobacteriales</taxon>
        <taxon>Flavobacteriaceae</taxon>
        <taxon>Croceivirga</taxon>
    </lineage>
</organism>
<dbReference type="PROSITE" id="PS51257">
    <property type="entry name" value="PROKAR_LIPOPROTEIN"/>
    <property type="match status" value="1"/>
</dbReference>
<accession>A0A1V6LPK4</accession>
<evidence type="ECO:0000256" key="7">
    <source>
        <dbReference type="ARBA" id="ARBA00022723"/>
    </source>
</evidence>